<evidence type="ECO:0000313" key="1">
    <source>
        <dbReference type="EMBL" id="MBA2112894.1"/>
    </source>
</evidence>
<reference evidence="1 2" key="1">
    <citation type="submission" date="2020-05" db="EMBL/GenBank/DDBJ databases">
        <title>Bremerella alba sp. nov., a novel planctomycete isolated from the surface of the macroalga Fucus spiralis.</title>
        <authorList>
            <person name="Godinho O."/>
            <person name="Botelho R."/>
            <person name="Albuquerque L."/>
            <person name="Wiegand S."/>
            <person name="Da Costa M.S."/>
            <person name="Lobo-Da-Cunha A."/>
            <person name="Jogler C."/>
            <person name="Lage O.M."/>
        </authorList>
    </citation>
    <scope>NUCLEOTIDE SEQUENCE [LARGE SCALE GENOMIC DNA]</scope>
    <source>
        <strain evidence="1 2">FF15</strain>
    </source>
</reference>
<dbReference type="Proteomes" id="UP000551616">
    <property type="component" value="Unassembled WGS sequence"/>
</dbReference>
<comment type="caution">
    <text evidence="1">The sequence shown here is derived from an EMBL/GenBank/DDBJ whole genome shotgun (WGS) entry which is preliminary data.</text>
</comment>
<accession>A0A7V8V115</accession>
<gene>
    <name evidence="1" type="ORF">HOV93_00350</name>
</gene>
<keyword evidence="2" id="KW-1185">Reference proteome</keyword>
<sequence length="90" mass="10471">MVELPPVPVNGVQLESLGYWKLNRRNGLILLGVIANFEIPFASFKFLPKLFDLSVCLGLRNFILRFQPTYKADPRCEFLEIRIEEHFFGK</sequence>
<protein>
    <submittedName>
        <fullName evidence="1">Uncharacterized protein</fullName>
    </submittedName>
</protein>
<dbReference type="EMBL" id="JABRWO010000001">
    <property type="protein sequence ID" value="MBA2112894.1"/>
    <property type="molecule type" value="Genomic_DNA"/>
</dbReference>
<dbReference type="AlphaFoldDB" id="A0A7V8V115"/>
<evidence type="ECO:0000313" key="2">
    <source>
        <dbReference type="Proteomes" id="UP000551616"/>
    </source>
</evidence>
<organism evidence="1 2">
    <name type="scientific">Bremerella alba</name>
    <dbReference type="NCBI Taxonomy" id="980252"/>
    <lineage>
        <taxon>Bacteria</taxon>
        <taxon>Pseudomonadati</taxon>
        <taxon>Planctomycetota</taxon>
        <taxon>Planctomycetia</taxon>
        <taxon>Pirellulales</taxon>
        <taxon>Pirellulaceae</taxon>
        <taxon>Bremerella</taxon>
    </lineage>
</organism>
<name>A0A7V8V115_9BACT</name>
<proteinExistence type="predicted"/>